<accession>A0AC61N4C6</accession>
<protein>
    <submittedName>
        <fullName evidence="1">DUF1002 domain-containing protein</fullName>
    </submittedName>
</protein>
<evidence type="ECO:0000313" key="2">
    <source>
        <dbReference type="Proteomes" id="UP000595814"/>
    </source>
</evidence>
<keyword evidence="2" id="KW-1185">Reference proteome</keyword>
<gene>
    <name evidence="1" type="ORF">JFY71_11945</name>
</gene>
<evidence type="ECO:0000313" key="1">
    <source>
        <dbReference type="EMBL" id="QQK07958.1"/>
    </source>
</evidence>
<dbReference type="Proteomes" id="UP000595814">
    <property type="component" value="Chromosome"/>
</dbReference>
<reference evidence="1 2" key="1">
    <citation type="journal article" date="2022" name="Int. J. Syst. Evol. Microbiol.">
        <title>Miniphocaeibacter halophilus sp. nov., an ammonium-tolerant acetate-producing bacterium isolated from a biogas system.</title>
        <authorList>
            <person name="Schnurer A."/>
            <person name="Singh A."/>
            <person name="Bi S."/>
            <person name="Qiao W."/>
            <person name="Westerholm M."/>
        </authorList>
    </citation>
    <scope>NUCLEOTIDE SEQUENCE [LARGE SCALE GENOMIC DNA]</scope>
    <source>
        <strain evidence="1 2">AMB_01</strain>
    </source>
</reference>
<name>A0AC61N4C6_9FIRM</name>
<organism evidence="1 2">
    <name type="scientific">Miniphocaeibacter halophilus</name>
    <dbReference type="NCBI Taxonomy" id="2931922"/>
    <lineage>
        <taxon>Bacteria</taxon>
        <taxon>Bacillati</taxon>
        <taxon>Bacillota</taxon>
        <taxon>Tissierellia</taxon>
        <taxon>Tissierellales</taxon>
        <taxon>Peptoniphilaceae</taxon>
        <taxon>Miniphocaeibacter</taxon>
    </lineage>
</organism>
<dbReference type="EMBL" id="CP066744">
    <property type="protein sequence ID" value="QQK07958.1"/>
    <property type="molecule type" value="Genomic_DNA"/>
</dbReference>
<sequence length="319" mass="35476">MNNKIKKILLGVMTFSILASSTVPSFANEIDTEVINERWGKPTYVYGGSLKSGQIDETMKLLGIKNKDNVNTIKVTYDDLIKYIGGDPNNPGNMISSVLVTKENSGKGVNVVIKTPKNITEITEEQYANASITAGVEDATILVGAVRPVTGESALTGVYKAFEANGEVLDTERMEVAQEELDTVNEISQENKDTKGFSSDELNNAITDIKTELADISEKQDKIPTIDEIRQVVEESLEKYDLDNIVTQEQMDKLISYFKKYVNTDALTSEEVLNQLNKWKDKIVDGAKDLYNEAEKSGLLDKISAFFKDVYNKIINLFE</sequence>
<proteinExistence type="predicted"/>